<evidence type="ECO:0000313" key="5">
    <source>
        <dbReference type="Proteomes" id="UP000321157"/>
    </source>
</evidence>
<accession>A0A511VB74</accession>
<dbReference type="PANTHER" id="PTHR13504:SF40">
    <property type="entry name" value="FIDO DOMAIN-CONTAINING PROTEIN"/>
    <property type="match status" value="1"/>
</dbReference>
<name>A0A511VB74_9BACL</name>
<comment type="caution">
    <text evidence="4">The sequence shown here is derived from an EMBL/GenBank/DDBJ whole genome shotgun (WGS) entry which is preliminary data.</text>
</comment>
<keyword evidence="2" id="KW-0067">ATP-binding</keyword>
<organism evidence="4 5">
    <name type="scientific">Aneurinibacillus danicus</name>
    <dbReference type="NCBI Taxonomy" id="267746"/>
    <lineage>
        <taxon>Bacteria</taxon>
        <taxon>Bacillati</taxon>
        <taxon>Bacillota</taxon>
        <taxon>Bacilli</taxon>
        <taxon>Bacillales</taxon>
        <taxon>Paenibacillaceae</taxon>
        <taxon>Aneurinibacillus group</taxon>
        <taxon>Aneurinibacillus</taxon>
    </lineage>
</organism>
<evidence type="ECO:0000256" key="2">
    <source>
        <dbReference type="PIRSR" id="PIRSR640198-2"/>
    </source>
</evidence>
<gene>
    <name evidence="4" type="ORF">ADA01nite_30410</name>
</gene>
<keyword evidence="5" id="KW-1185">Reference proteome</keyword>
<evidence type="ECO:0000313" key="4">
    <source>
        <dbReference type="EMBL" id="GEN35581.1"/>
    </source>
</evidence>
<dbReference type="PANTHER" id="PTHR13504">
    <property type="entry name" value="FIDO DOMAIN-CONTAINING PROTEIN DDB_G0283145"/>
    <property type="match status" value="1"/>
</dbReference>
<dbReference type="PROSITE" id="PS51459">
    <property type="entry name" value="FIDO"/>
    <property type="match status" value="1"/>
</dbReference>
<feature type="binding site" evidence="2">
    <location>
        <begin position="238"/>
        <end position="245"/>
    </location>
    <ligand>
        <name>ATP</name>
        <dbReference type="ChEBI" id="CHEBI:30616"/>
    </ligand>
</feature>
<dbReference type="Gene3D" id="1.10.3290.10">
    <property type="entry name" value="Fido-like domain"/>
    <property type="match status" value="1"/>
</dbReference>
<sequence length="407" mass="47862">MYEQLSKLYYKDSAKYEIEYGKRVNSYGTVKLPFHIKPYKSGQEFACFYVNHSELDLLHEQILKQSKIIQSIVDKLPPIAIQQYIRAKLIEELLSTNEIEGVRSTKAEMETAMEMVERKEFSKKNKVRHQSLMRSYVNLLSETQTALENIEHVREIYDQLVKDEIKKEYQLDGTLFRKEPVDVVTETNKTLHRNTFSEETIKAHLANLISYLNEHNSPMLYKIAISHYYFGYIHPFYDGNGRTSRYISSMYLLNELDRLTALTLSYSTNKLKQSYYNAFIECNNPHNKGELTFFCEVFFNIIDKAQMDILVDLSEKREKMGRLSSLLQELSIPNELGKDIFFILGQNYIFGIEGKGLTLKDLISITKKSEYTVRKALDELEEMRLIEFIRRKPIEITVYRDLSTYFN</sequence>
<dbReference type="Pfam" id="PF02661">
    <property type="entry name" value="Fic"/>
    <property type="match status" value="1"/>
</dbReference>
<dbReference type="InterPro" id="IPR003812">
    <property type="entry name" value="Fido"/>
</dbReference>
<dbReference type="EMBL" id="BJXX01000142">
    <property type="protein sequence ID" value="GEN35581.1"/>
    <property type="molecule type" value="Genomic_DNA"/>
</dbReference>
<dbReference type="RefSeq" id="WP_146811110.1">
    <property type="nucleotide sequence ID" value="NZ_BJXX01000142.1"/>
</dbReference>
<dbReference type="Proteomes" id="UP000321157">
    <property type="component" value="Unassembled WGS sequence"/>
</dbReference>
<protein>
    <recommendedName>
        <fullName evidence="3">Fido domain-containing protein</fullName>
    </recommendedName>
</protein>
<dbReference type="OrthoDB" id="9813719at2"/>
<dbReference type="InterPro" id="IPR036597">
    <property type="entry name" value="Fido-like_dom_sf"/>
</dbReference>
<evidence type="ECO:0000256" key="1">
    <source>
        <dbReference type="PIRSR" id="PIRSR640198-1"/>
    </source>
</evidence>
<feature type="active site" evidence="1">
    <location>
        <position position="234"/>
    </location>
</feature>
<keyword evidence="2" id="KW-0547">Nucleotide-binding</keyword>
<dbReference type="InterPro" id="IPR040198">
    <property type="entry name" value="Fido_containing"/>
</dbReference>
<proteinExistence type="predicted"/>
<dbReference type="AlphaFoldDB" id="A0A511VB74"/>
<dbReference type="SUPFAM" id="SSF140931">
    <property type="entry name" value="Fic-like"/>
    <property type="match status" value="1"/>
</dbReference>
<feature type="domain" description="Fido" evidence="3">
    <location>
        <begin position="148"/>
        <end position="297"/>
    </location>
</feature>
<evidence type="ECO:0000259" key="3">
    <source>
        <dbReference type="PROSITE" id="PS51459"/>
    </source>
</evidence>
<reference evidence="4 5" key="1">
    <citation type="submission" date="2019-07" db="EMBL/GenBank/DDBJ databases">
        <title>Whole genome shotgun sequence of Aneurinibacillus danicus NBRC 102444.</title>
        <authorList>
            <person name="Hosoyama A."/>
            <person name="Uohara A."/>
            <person name="Ohji S."/>
            <person name="Ichikawa N."/>
        </authorList>
    </citation>
    <scope>NUCLEOTIDE SEQUENCE [LARGE SCALE GENOMIC DNA]</scope>
    <source>
        <strain evidence="4 5">NBRC 102444</strain>
    </source>
</reference>
<dbReference type="GO" id="GO:0005524">
    <property type="term" value="F:ATP binding"/>
    <property type="evidence" value="ECO:0007669"/>
    <property type="project" value="UniProtKB-KW"/>
</dbReference>